<dbReference type="AlphaFoldDB" id="A0AAE9U4H8"/>
<dbReference type="RefSeq" id="WP_143935345.1">
    <property type="nucleotide sequence ID" value="NZ_CABEIY010000006.1"/>
</dbReference>
<organism evidence="1 2">
    <name type="scientific">Streptococcus dysgalactiae subsp. equisimilis</name>
    <name type="common">Streptococcus equisimilis</name>
    <dbReference type="NCBI Taxonomy" id="119602"/>
    <lineage>
        <taxon>Bacteria</taxon>
        <taxon>Bacillati</taxon>
        <taxon>Bacillota</taxon>
        <taxon>Bacilli</taxon>
        <taxon>Lactobacillales</taxon>
        <taxon>Streptococcaceae</taxon>
        <taxon>Streptococcus</taxon>
    </lineage>
</organism>
<name>A0AAE9U4H8_STREQ</name>
<proteinExistence type="predicted"/>
<evidence type="ECO:0000313" key="1">
    <source>
        <dbReference type="EMBL" id="VTT23194.1"/>
    </source>
</evidence>
<accession>A0AAE9U4H8</accession>
<dbReference type="EMBL" id="CABEIY010000006">
    <property type="protein sequence ID" value="VTT23194.1"/>
    <property type="molecule type" value="Genomic_DNA"/>
</dbReference>
<dbReference type="Proteomes" id="UP000339049">
    <property type="component" value="Unassembled WGS sequence"/>
</dbReference>
<evidence type="ECO:0000313" key="2">
    <source>
        <dbReference type="Proteomes" id="UP000339049"/>
    </source>
</evidence>
<sequence length="311" mass="37271">MNFFVKQTIPAKEPNKDKLELSKTLLFRLMDEGQMYSRHDVFGYCLDYYINSAFPTIVSYLSQKEIDAYHNFISIHNEIHTLLKSLTTKTTSIDNEQYFSNRYKKELKLRVINITQKEVGSLVDEKYRNMKVFLDPMISFLKELVPYLEEFYQQPSKKNLLNTTLRKLISLQSDVYSKTKILIFAYSMQGTKPLEDYFEKYFFQNRSNLTKAKQREYPNEITNHTKHLAKLREEYHIGIDQDWSFDKKIEPLATEKGLTIEEYKIYYTLEKIDDEDEMQTKANYYRNIVNEQNPIHYDNYIDKRTVEILKN</sequence>
<protein>
    <submittedName>
        <fullName evidence="1">Uncharacterized protein</fullName>
    </submittedName>
</protein>
<gene>
    <name evidence="1" type="ORF">NCTC11557_00596</name>
</gene>
<comment type="caution">
    <text evidence="1">The sequence shown here is derived from an EMBL/GenBank/DDBJ whole genome shotgun (WGS) entry which is preliminary data.</text>
</comment>
<reference evidence="1 2" key="1">
    <citation type="submission" date="2019-05" db="EMBL/GenBank/DDBJ databases">
        <authorList>
            <consortium name="Pathogen Informatics"/>
        </authorList>
    </citation>
    <scope>NUCLEOTIDE SEQUENCE [LARGE SCALE GENOMIC DNA]</scope>
    <source>
        <strain evidence="1 2">NCTC11557</strain>
    </source>
</reference>